<dbReference type="EMBL" id="AZBU02000002">
    <property type="protein sequence ID" value="TKR96032.1"/>
    <property type="molecule type" value="Genomic_DNA"/>
</dbReference>
<protein>
    <submittedName>
        <fullName evidence="2">Uncharacterized protein</fullName>
    </submittedName>
</protein>
<keyword evidence="3" id="KW-1185">Reference proteome</keyword>
<evidence type="ECO:0000256" key="1">
    <source>
        <dbReference type="SAM" id="Phobius"/>
    </source>
</evidence>
<keyword evidence="1" id="KW-1133">Transmembrane helix</keyword>
<dbReference type="STRING" id="34508.A0A4U5PHE2"/>
<dbReference type="AlphaFoldDB" id="A0A4U5PHE2"/>
<evidence type="ECO:0000313" key="3">
    <source>
        <dbReference type="Proteomes" id="UP000298663"/>
    </source>
</evidence>
<accession>A0A4U5PHE2</accession>
<reference evidence="2 3" key="1">
    <citation type="journal article" date="2015" name="Genome Biol.">
        <title>Comparative genomics of Steinernema reveals deeply conserved gene regulatory networks.</title>
        <authorList>
            <person name="Dillman A.R."/>
            <person name="Macchietto M."/>
            <person name="Porter C.F."/>
            <person name="Rogers A."/>
            <person name="Williams B."/>
            <person name="Antoshechkin I."/>
            <person name="Lee M.M."/>
            <person name="Goodwin Z."/>
            <person name="Lu X."/>
            <person name="Lewis E.E."/>
            <person name="Goodrich-Blair H."/>
            <person name="Stock S.P."/>
            <person name="Adams B.J."/>
            <person name="Sternberg P.W."/>
            <person name="Mortazavi A."/>
        </authorList>
    </citation>
    <scope>NUCLEOTIDE SEQUENCE [LARGE SCALE GENOMIC DNA]</scope>
    <source>
        <strain evidence="2 3">ALL</strain>
    </source>
</reference>
<reference evidence="2 3" key="2">
    <citation type="journal article" date="2019" name="G3 (Bethesda)">
        <title>Hybrid Assembly of the Genome of the Entomopathogenic Nematode Steinernema carpocapsae Identifies the X-Chromosome.</title>
        <authorList>
            <person name="Serra L."/>
            <person name="Macchietto M."/>
            <person name="Macias-Munoz A."/>
            <person name="McGill C.J."/>
            <person name="Rodriguez I.M."/>
            <person name="Rodriguez B."/>
            <person name="Murad R."/>
            <person name="Mortazavi A."/>
        </authorList>
    </citation>
    <scope>NUCLEOTIDE SEQUENCE [LARGE SCALE GENOMIC DNA]</scope>
    <source>
        <strain evidence="2 3">ALL</strain>
    </source>
</reference>
<feature type="transmembrane region" description="Helical" evidence="1">
    <location>
        <begin position="27"/>
        <end position="46"/>
    </location>
</feature>
<keyword evidence="1" id="KW-0812">Transmembrane</keyword>
<gene>
    <name evidence="2" type="ORF">L596_010113</name>
</gene>
<comment type="caution">
    <text evidence="2">The sequence shown here is derived from an EMBL/GenBank/DDBJ whole genome shotgun (WGS) entry which is preliminary data.</text>
</comment>
<dbReference type="Proteomes" id="UP000298663">
    <property type="component" value="Unassembled WGS sequence"/>
</dbReference>
<sequence>MANSTNTTLHIIEFPRYLQLFLSIDHYLAAACGAILNVVIVVGLSLERSKVLGNYRWFLMAHTVNDLVSTISCGILEMVRTKP</sequence>
<organism evidence="2 3">
    <name type="scientific">Steinernema carpocapsae</name>
    <name type="common">Entomopathogenic nematode</name>
    <dbReference type="NCBI Taxonomy" id="34508"/>
    <lineage>
        <taxon>Eukaryota</taxon>
        <taxon>Metazoa</taxon>
        <taxon>Ecdysozoa</taxon>
        <taxon>Nematoda</taxon>
        <taxon>Chromadorea</taxon>
        <taxon>Rhabditida</taxon>
        <taxon>Tylenchina</taxon>
        <taxon>Panagrolaimomorpha</taxon>
        <taxon>Strongyloidoidea</taxon>
        <taxon>Steinernematidae</taxon>
        <taxon>Steinernema</taxon>
    </lineage>
</organism>
<keyword evidence="1" id="KW-0472">Membrane</keyword>
<evidence type="ECO:0000313" key="2">
    <source>
        <dbReference type="EMBL" id="TKR96032.1"/>
    </source>
</evidence>
<proteinExistence type="predicted"/>
<name>A0A4U5PHE2_STECR</name>